<feature type="binding site" evidence="6">
    <location>
        <position position="10"/>
    </location>
    <ligand>
        <name>FMN</name>
        <dbReference type="ChEBI" id="CHEBI:58210"/>
    </ligand>
</feature>
<keyword evidence="2 6" id="KW-0288">FMN</keyword>
<reference evidence="8" key="1">
    <citation type="submission" date="2024-02" db="EMBL/GenBank/DDBJ databases">
        <title>Genome sequences of strain Gemmobacter sp. JM10B15.</title>
        <authorList>
            <person name="Zhang M."/>
        </authorList>
    </citation>
    <scope>NUCLEOTIDE SEQUENCE</scope>
    <source>
        <strain evidence="8">JM10B15</strain>
    </source>
</reference>
<dbReference type="RefSeq" id="WP_335425259.1">
    <property type="nucleotide sequence ID" value="NZ_JBALHR010000019.1"/>
</dbReference>
<keyword evidence="3 6" id="KW-0560">Oxidoreductase</keyword>
<comment type="function">
    <text evidence="6">Also exhibits azoreductase activity. Catalyzes the reductive cleavage of the azo bond in aromatic azo compounds to the corresponding amines.</text>
</comment>
<proteinExistence type="inferred from homology"/>
<dbReference type="SUPFAM" id="SSF52218">
    <property type="entry name" value="Flavoproteins"/>
    <property type="match status" value="1"/>
</dbReference>
<dbReference type="Proteomes" id="UP001431963">
    <property type="component" value="Unassembled WGS sequence"/>
</dbReference>
<evidence type="ECO:0000313" key="8">
    <source>
        <dbReference type="EMBL" id="MEH7830224.1"/>
    </source>
</evidence>
<dbReference type="InterPro" id="IPR050104">
    <property type="entry name" value="FMN-dep_NADH:Q_OxRdtase_AzoR1"/>
</dbReference>
<dbReference type="EC" id="1.7.1.17" evidence="6"/>
<dbReference type="HAMAP" id="MF_01216">
    <property type="entry name" value="Azoreductase_type1"/>
    <property type="match status" value="1"/>
</dbReference>
<keyword evidence="4 6" id="KW-0520">NAD</keyword>
<evidence type="ECO:0000259" key="7">
    <source>
        <dbReference type="Pfam" id="PF02525"/>
    </source>
</evidence>
<dbReference type="Gene3D" id="3.40.50.360">
    <property type="match status" value="1"/>
</dbReference>
<comment type="caution">
    <text evidence="6">Lacks conserved residue(s) required for the propagation of feature annotation.</text>
</comment>
<dbReference type="InterPro" id="IPR029039">
    <property type="entry name" value="Flavoprotein-like_sf"/>
</dbReference>
<comment type="function">
    <text evidence="6">Quinone reductase that provides resistance to thiol-specific stress caused by electrophilic quinones.</text>
</comment>
<accession>A0ABU8BZT7</accession>
<feature type="domain" description="Flavodoxin-like fold" evidence="7">
    <location>
        <begin position="3"/>
        <end position="189"/>
    </location>
</feature>
<evidence type="ECO:0000256" key="2">
    <source>
        <dbReference type="ARBA" id="ARBA00022643"/>
    </source>
</evidence>
<comment type="catalytic activity">
    <reaction evidence="5">
        <text>N,N-dimethyl-1,4-phenylenediamine + anthranilate + 2 NAD(+) = 2-(4-dimethylaminophenyl)diazenylbenzoate + 2 NADH + 2 H(+)</text>
        <dbReference type="Rhea" id="RHEA:55872"/>
        <dbReference type="ChEBI" id="CHEBI:15378"/>
        <dbReference type="ChEBI" id="CHEBI:15783"/>
        <dbReference type="ChEBI" id="CHEBI:16567"/>
        <dbReference type="ChEBI" id="CHEBI:57540"/>
        <dbReference type="ChEBI" id="CHEBI:57945"/>
        <dbReference type="ChEBI" id="CHEBI:71579"/>
        <dbReference type="EC" id="1.7.1.17"/>
    </reaction>
    <physiologicalReaction direction="right-to-left" evidence="5">
        <dbReference type="Rhea" id="RHEA:55874"/>
    </physiologicalReaction>
</comment>
<evidence type="ECO:0000256" key="1">
    <source>
        <dbReference type="ARBA" id="ARBA00022630"/>
    </source>
</evidence>
<sequence>MTTLLRIDSSSRHDGSWSRRLGDDLAAHLAPTQTLTRDLALTPLPHISADSISAFFADPASLGPAEQQATALSDELLAEIAAADDILITVPMYNFGIPSALKAWIDQIVRVGRSFSFDGQSFGGLISGKRAFVIVAYGAAGYRGDFRPADFAAPYLTFVLNFIGITDVTVIPVEGINMGQGENAESAARAMIAALPVRRAA</sequence>
<evidence type="ECO:0000256" key="3">
    <source>
        <dbReference type="ARBA" id="ARBA00023002"/>
    </source>
</evidence>
<keyword evidence="9" id="KW-1185">Reference proteome</keyword>
<comment type="cofactor">
    <cofactor evidence="6">
        <name>FMN</name>
        <dbReference type="ChEBI" id="CHEBI:58210"/>
    </cofactor>
    <text evidence="6">Binds 1 FMN per subunit.</text>
</comment>
<evidence type="ECO:0000313" key="9">
    <source>
        <dbReference type="Proteomes" id="UP001431963"/>
    </source>
</evidence>
<keyword evidence="1 6" id="KW-0285">Flavoprotein</keyword>
<evidence type="ECO:0000256" key="4">
    <source>
        <dbReference type="ARBA" id="ARBA00023027"/>
    </source>
</evidence>
<dbReference type="EC" id="1.6.5.-" evidence="6"/>
<comment type="caution">
    <text evidence="8">The sequence shown here is derived from an EMBL/GenBank/DDBJ whole genome shotgun (WGS) entry which is preliminary data.</text>
</comment>
<feature type="binding site" evidence="6">
    <location>
        <begin position="16"/>
        <end position="18"/>
    </location>
    <ligand>
        <name>FMN</name>
        <dbReference type="ChEBI" id="CHEBI:58210"/>
    </ligand>
</feature>
<comment type="similarity">
    <text evidence="6">Belongs to the azoreductase type 1 family.</text>
</comment>
<protein>
    <recommendedName>
        <fullName evidence="6">FMN dependent NADH:quinone oxidoreductase</fullName>
        <ecNumber evidence="6">1.6.5.-</ecNumber>
    </recommendedName>
    <alternativeName>
        <fullName evidence="6">Azo-dye reductase</fullName>
    </alternativeName>
    <alternativeName>
        <fullName evidence="6">FMN-dependent NADH-azo compound oxidoreductase</fullName>
    </alternativeName>
    <alternativeName>
        <fullName evidence="6">FMN-dependent NADH-azoreductase</fullName>
        <ecNumber evidence="6">1.7.1.17</ecNumber>
    </alternativeName>
</protein>
<organism evidence="8 9">
    <name type="scientific">Gemmobacter denitrificans</name>
    <dbReference type="NCBI Taxonomy" id="3123040"/>
    <lineage>
        <taxon>Bacteria</taxon>
        <taxon>Pseudomonadati</taxon>
        <taxon>Pseudomonadota</taxon>
        <taxon>Alphaproteobacteria</taxon>
        <taxon>Rhodobacterales</taxon>
        <taxon>Paracoccaceae</taxon>
        <taxon>Gemmobacter</taxon>
    </lineage>
</organism>
<dbReference type="EMBL" id="JBALHR010000019">
    <property type="protein sequence ID" value="MEH7830224.1"/>
    <property type="molecule type" value="Genomic_DNA"/>
</dbReference>
<gene>
    <name evidence="6" type="primary">azoR</name>
    <name evidence="8" type="ORF">V6590_18905</name>
</gene>
<dbReference type="PANTHER" id="PTHR43741:SF2">
    <property type="entry name" value="FMN-DEPENDENT NADH:QUINONE OXIDOREDUCTASE"/>
    <property type="match status" value="1"/>
</dbReference>
<comment type="subunit">
    <text evidence="6">Homodimer.</text>
</comment>
<name>A0ABU8BZT7_9RHOB</name>
<comment type="catalytic activity">
    <reaction evidence="6">
        <text>2 a quinone + NADH + H(+) = 2 a 1,4-benzosemiquinone + NAD(+)</text>
        <dbReference type="Rhea" id="RHEA:65952"/>
        <dbReference type="ChEBI" id="CHEBI:15378"/>
        <dbReference type="ChEBI" id="CHEBI:57540"/>
        <dbReference type="ChEBI" id="CHEBI:57945"/>
        <dbReference type="ChEBI" id="CHEBI:132124"/>
        <dbReference type="ChEBI" id="CHEBI:134225"/>
    </reaction>
</comment>
<dbReference type="Pfam" id="PF02525">
    <property type="entry name" value="Flavodoxin_2"/>
    <property type="match status" value="1"/>
</dbReference>
<dbReference type="InterPro" id="IPR003680">
    <property type="entry name" value="Flavodoxin_fold"/>
</dbReference>
<evidence type="ECO:0000256" key="6">
    <source>
        <dbReference type="HAMAP-Rule" id="MF_01216"/>
    </source>
</evidence>
<dbReference type="InterPro" id="IPR023048">
    <property type="entry name" value="NADH:quinone_OxRdtase_FMN_depd"/>
</dbReference>
<feature type="binding site" evidence="6">
    <location>
        <begin position="92"/>
        <end position="95"/>
    </location>
    <ligand>
        <name>FMN</name>
        <dbReference type="ChEBI" id="CHEBI:58210"/>
    </ligand>
</feature>
<evidence type="ECO:0000256" key="5">
    <source>
        <dbReference type="ARBA" id="ARBA00048542"/>
    </source>
</evidence>
<dbReference type="PANTHER" id="PTHR43741">
    <property type="entry name" value="FMN-DEPENDENT NADH-AZOREDUCTASE 1"/>
    <property type="match status" value="1"/>
</dbReference>